<evidence type="ECO:0000313" key="2">
    <source>
        <dbReference type="Proteomes" id="UP001151760"/>
    </source>
</evidence>
<comment type="caution">
    <text evidence="1">The sequence shown here is derived from an EMBL/GenBank/DDBJ whole genome shotgun (WGS) entry which is preliminary data.</text>
</comment>
<keyword evidence="2" id="KW-1185">Reference proteome</keyword>
<proteinExistence type="predicted"/>
<sequence>MQVNVQFFFNNFNQIAVSNEVNEYRSERLARSANPLALLGCMLTYSDNYYLGNQNLKIRDAPSYKANLSFHTSHCNYQTKRQRDRQNQLLLKLRSVLWKTKLTTHNNQTFELLHTPGTRPEIQTTTKGNIGKSVVQQMGYRALTARDLDTMPRNWKHNYTATWQKVRGRSHLKNSRFYMSAIGTGKQNDVKALKESKRIIDWKNEGVQKTNLDESSRAPGEATSSWIVI</sequence>
<reference evidence="1" key="2">
    <citation type="submission" date="2022-01" db="EMBL/GenBank/DDBJ databases">
        <authorList>
            <person name="Yamashiro T."/>
            <person name="Shiraishi A."/>
            <person name="Satake H."/>
            <person name="Nakayama K."/>
        </authorList>
    </citation>
    <scope>NUCLEOTIDE SEQUENCE</scope>
</reference>
<dbReference type="Proteomes" id="UP001151760">
    <property type="component" value="Unassembled WGS sequence"/>
</dbReference>
<reference evidence="1" key="1">
    <citation type="journal article" date="2022" name="Int. J. Mol. Sci.">
        <title>Draft Genome of Tanacetum Coccineum: Genomic Comparison of Closely Related Tanacetum-Family Plants.</title>
        <authorList>
            <person name="Yamashiro T."/>
            <person name="Shiraishi A."/>
            <person name="Nakayama K."/>
            <person name="Satake H."/>
        </authorList>
    </citation>
    <scope>NUCLEOTIDE SEQUENCE</scope>
</reference>
<protein>
    <submittedName>
        <fullName evidence="1">Uncharacterized protein</fullName>
    </submittedName>
</protein>
<dbReference type="EMBL" id="BQNB010010929">
    <property type="protein sequence ID" value="GJS83826.1"/>
    <property type="molecule type" value="Genomic_DNA"/>
</dbReference>
<name>A0ABQ4Z253_9ASTR</name>
<gene>
    <name evidence="1" type="ORF">Tco_0750367</name>
</gene>
<accession>A0ABQ4Z253</accession>
<organism evidence="1 2">
    <name type="scientific">Tanacetum coccineum</name>
    <dbReference type="NCBI Taxonomy" id="301880"/>
    <lineage>
        <taxon>Eukaryota</taxon>
        <taxon>Viridiplantae</taxon>
        <taxon>Streptophyta</taxon>
        <taxon>Embryophyta</taxon>
        <taxon>Tracheophyta</taxon>
        <taxon>Spermatophyta</taxon>
        <taxon>Magnoliopsida</taxon>
        <taxon>eudicotyledons</taxon>
        <taxon>Gunneridae</taxon>
        <taxon>Pentapetalae</taxon>
        <taxon>asterids</taxon>
        <taxon>campanulids</taxon>
        <taxon>Asterales</taxon>
        <taxon>Asteraceae</taxon>
        <taxon>Asteroideae</taxon>
        <taxon>Anthemideae</taxon>
        <taxon>Anthemidinae</taxon>
        <taxon>Tanacetum</taxon>
    </lineage>
</organism>
<evidence type="ECO:0000313" key="1">
    <source>
        <dbReference type="EMBL" id="GJS83826.1"/>
    </source>
</evidence>